<sequence>MQAGGQAAGQAAGQARRTPAAGAALVDRVRSRLAAEGGEITQAAVAAAVRAEAGGVASDLDVLAALRVLRQEFVGAGPLDQLLRDPRTTDVLVCGPGAVWVDRGAGLEPTGIRFPDDAAVRRLAQRLAVAAGRRLDDASPYVDGWVADAGVRLHAVLPPVAADGTCLSLRVLRSAAHDLPALRGLGTVDAAGEALLRAVLAARLAFLVSGGTGTGKTTILAALLSAVDPRERIVCVEDAEELRPRHPHVVRLVSRPANIEGAGGVALRDLVRQALRMRPDRLVVGEVRGAEVCDLLAALNTGHDGGAGTVHANSAREVPARMEALAAAGGLPRDALHSQLAAAVQVVLHMRKAPSGSRILHTVGVLGRAAGEVTVRPVWTAERGWSSERAALAELLAERGVRAPW</sequence>
<keyword evidence="4" id="KW-1185">Reference proteome</keyword>
<dbReference type="SUPFAM" id="SSF52540">
    <property type="entry name" value="P-loop containing nucleoside triphosphate hydrolases"/>
    <property type="match status" value="1"/>
</dbReference>
<accession>A0ABW4FK57</accession>
<reference evidence="4" key="1">
    <citation type="journal article" date="2019" name="Int. J. Syst. Evol. Microbiol.">
        <title>The Global Catalogue of Microorganisms (GCM) 10K type strain sequencing project: providing services to taxonomists for standard genome sequencing and annotation.</title>
        <authorList>
            <consortium name="The Broad Institute Genomics Platform"/>
            <consortium name="The Broad Institute Genome Sequencing Center for Infectious Disease"/>
            <person name="Wu L."/>
            <person name="Ma J."/>
        </authorList>
    </citation>
    <scope>NUCLEOTIDE SEQUENCE [LARGE SCALE GENOMIC DNA]</scope>
    <source>
        <strain evidence="4">JCM 12165</strain>
    </source>
</reference>
<organism evidence="3 4">
    <name type="scientific">Pseudonocardia aurantiaca</name>
    <dbReference type="NCBI Taxonomy" id="75290"/>
    <lineage>
        <taxon>Bacteria</taxon>
        <taxon>Bacillati</taxon>
        <taxon>Actinomycetota</taxon>
        <taxon>Actinomycetes</taxon>
        <taxon>Pseudonocardiales</taxon>
        <taxon>Pseudonocardiaceae</taxon>
        <taxon>Pseudonocardia</taxon>
    </lineage>
</organism>
<comment type="caution">
    <text evidence="3">The sequence shown here is derived from an EMBL/GenBank/DDBJ whole genome shotgun (WGS) entry which is preliminary data.</text>
</comment>
<evidence type="ECO:0000313" key="3">
    <source>
        <dbReference type="EMBL" id="MFD1530719.1"/>
    </source>
</evidence>
<dbReference type="CDD" id="cd01130">
    <property type="entry name" value="VirB11-like_ATPase"/>
    <property type="match status" value="1"/>
</dbReference>
<dbReference type="Gene3D" id="3.40.50.300">
    <property type="entry name" value="P-loop containing nucleotide triphosphate hydrolases"/>
    <property type="match status" value="1"/>
</dbReference>
<dbReference type="Proteomes" id="UP001597145">
    <property type="component" value="Unassembled WGS sequence"/>
</dbReference>
<dbReference type="PANTHER" id="PTHR30486">
    <property type="entry name" value="TWITCHING MOTILITY PROTEIN PILT"/>
    <property type="match status" value="1"/>
</dbReference>
<feature type="domain" description="Bacterial type II secretion system protein E" evidence="2">
    <location>
        <begin position="75"/>
        <end position="348"/>
    </location>
</feature>
<name>A0ABW4FK57_9PSEU</name>
<evidence type="ECO:0000313" key="4">
    <source>
        <dbReference type="Proteomes" id="UP001597145"/>
    </source>
</evidence>
<evidence type="ECO:0000259" key="2">
    <source>
        <dbReference type="Pfam" id="PF00437"/>
    </source>
</evidence>
<comment type="similarity">
    <text evidence="1">Belongs to the GSP E family.</text>
</comment>
<dbReference type="InterPro" id="IPR050921">
    <property type="entry name" value="T4SS_GSP_E_ATPase"/>
</dbReference>
<dbReference type="Pfam" id="PF00437">
    <property type="entry name" value="T2SSE"/>
    <property type="match status" value="1"/>
</dbReference>
<dbReference type="InterPro" id="IPR027417">
    <property type="entry name" value="P-loop_NTPase"/>
</dbReference>
<dbReference type="Gene3D" id="3.30.450.380">
    <property type="match status" value="1"/>
</dbReference>
<proteinExistence type="inferred from homology"/>
<dbReference type="InterPro" id="IPR001482">
    <property type="entry name" value="T2SS/T4SS_dom"/>
</dbReference>
<dbReference type="NCBIfam" id="TIGR03819">
    <property type="entry name" value="heli_sec_ATPase"/>
    <property type="match status" value="1"/>
</dbReference>
<dbReference type="InterPro" id="IPR022399">
    <property type="entry name" value="TadA-like_ATPase"/>
</dbReference>
<evidence type="ECO:0000256" key="1">
    <source>
        <dbReference type="ARBA" id="ARBA00006611"/>
    </source>
</evidence>
<gene>
    <name evidence="3" type="ORF">ACFSCY_14830</name>
</gene>
<dbReference type="PANTHER" id="PTHR30486:SF6">
    <property type="entry name" value="TYPE IV PILUS RETRACTATION ATPASE PILT"/>
    <property type="match status" value="1"/>
</dbReference>
<protein>
    <submittedName>
        <fullName evidence="3">TadA family conjugal transfer-associated ATPase</fullName>
    </submittedName>
</protein>
<dbReference type="RefSeq" id="WP_343970400.1">
    <property type="nucleotide sequence ID" value="NZ_BAAAJG010000002.1"/>
</dbReference>
<dbReference type="EMBL" id="JBHUCP010000009">
    <property type="protein sequence ID" value="MFD1530719.1"/>
    <property type="molecule type" value="Genomic_DNA"/>
</dbReference>